<keyword evidence="1" id="KW-0732">Signal</keyword>
<evidence type="ECO:0000313" key="2">
    <source>
        <dbReference type="EMBL" id="KAK1695286.1"/>
    </source>
</evidence>
<feature type="signal peptide" evidence="1">
    <location>
        <begin position="1"/>
        <end position="27"/>
    </location>
</feature>
<evidence type="ECO:0000256" key="1">
    <source>
        <dbReference type="SAM" id="SignalP"/>
    </source>
</evidence>
<evidence type="ECO:0000313" key="3">
    <source>
        <dbReference type="Proteomes" id="UP001231189"/>
    </source>
</evidence>
<feature type="chain" id="PRO_5042055281" evidence="1">
    <location>
        <begin position="28"/>
        <end position="117"/>
    </location>
</feature>
<organism evidence="2 3">
    <name type="scientific">Lolium multiflorum</name>
    <name type="common">Italian ryegrass</name>
    <name type="synonym">Lolium perenne subsp. multiflorum</name>
    <dbReference type="NCBI Taxonomy" id="4521"/>
    <lineage>
        <taxon>Eukaryota</taxon>
        <taxon>Viridiplantae</taxon>
        <taxon>Streptophyta</taxon>
        <taxon>Embryophyta</taxon>
        <taxon>Tracheophyta</taxon>
        <taxon>Spermatophyta</taxon>
        <taxon>Magnoliopsida</taxon>
        <taxon>Liliopsida</taxon>
        <taxon>Poales</taxon>
        <taxon>Poaceae</taxon>
        <taxon>BOP clade</taxon>
        <taxon>Pooideae</taxon>
        <taxon>Poodae</taxon>
        <taxon>Poeae</taxon>
        <taxon>Poeae Chloroplast Group 2 (Poeae type)</taxon>
        <taxon>Loliodinae</taxon>
        <taxon>Loliinae</taxon>
        <taxon>Lolium</taxon>
    </lineage>
</organism>
<name>A0AAD8TWD9_LOLMU</name>
<gene>
    <name evidence="2" type="ORF">QYE76_011983</name>
</gene>
<dbReference type="EMBL" id="JAUUTY010000001">
    <property type="protein sequence ID" value="KAK1695286.1"/>
    <property type="molecule type" value="Genomic_DNA"/>
</dbReference>
<protein>
    <submittedName>
        <fullName evidence="2">Uncharacterized protein</fullName>
    </submittedName>
</protein>
<keyword evidence="3" id="KW-1185">Reference proteome</keyword>
<comment type="caution">
    <text evidence="2">The sequence shown here is derived from an EMBL/GenBank/DDBJ whole genome shotgun (WGS) entry which is preliminary data.</text>
</comment>
<sequence>MQGNRPAGVLLILAAILLLAFDAPAAAAASYSGRVVTSHAAAGARASAHLDAPAFTRRLEDEVAPEMMTWAASLAGGGGGISPPLNANKQACGGSCAGKGPNQPYTRDCKMVYTCRP</sequence>
<dbReference type="AlphaFoldDB" id="A0AAD8TWD9"/>
<proteinExistence type="predicted"/>
<accession>A0AAD8TWD9</accession>
<dbReference type="Proteomes" id="UP001231189">
    <property type="component" value="Unassembled WGS sequence"/>
</dbReference>
<dbReference type="PANTHER" id="PTHR34998">
    <property type="entry name" value="OS04G0357400 PROTEIN-RELATED"/>
    <property type="match status" value="1"/>
</dbReference>
<reference evidence="2" key="1">
    <citation type="submission" date="2023-07" db="EMBL/GenBank/DDBJ databases">
        <title>A chromosome-level genome assembly of Lolium multiflorum.</title>
        <authorList>
            <person name="Chen Y."/>
            <person name="Copetti D."/>
            <person name="Kolliker R."/>
            <person name="Studer B."/>
        </authorList>
    </citation>
    <scope>NUCLEOTIDE SEQUENCE</scope>
    <source>
        <strain evidence="2">02402/16</strain>
        <tissue evidence="2">Leaf</tissue>
    </source>
</reference>
<dbReference type="PANTHER" id="PTHR34998:SF7">
    <property type="entry name" value="EXPRESSED PROTEIN"/>
    <property type="match status" value="1"/>
</dbReference>